<feature type="coiled-coil region" evidence="1">
    <location>
        <begin position="257"/>
        <end position="288"/>
    </location>
</feature>
<protein>
    <recommendedName>
        <fullName evidence="4">NADAR domain-containing protein</fullName>
    </recommendedName>
</protein>
<dbReference type="SUPFAM" id="SSF143990">
    <property type="entry name" value="YbiA-like"/>
    <property type="match status" value="1"/>
</dbReference>
<dbReference type="CDD" id="cd15457">
    <property type="entry name" value="NADAR"/>
    <property type="match status" value="1"/>
</dbReference>
<dbReference type="InterPro" id="IPR037238">
    <property type="entry name" value="YbiA-like_sf"/>
</dbReference>
<feature type="compositionally biased region" description="Acidic residues" evidence="2">
    <location>
        <begin position="139"/>
        <end position="154"/>
    </location>
</feature>
<dbReference type="Gene3D" id="1.10.357.40">
    <property type="entry name" value="YbiA-like"/>
    <property type="match status" value="1"/>
</dbReference>
<evidence type="ECO:0000313" key="3">
    <source>
        <dbReference type="EMBL" id="QHT08891.1"/>
    </source>
</evidence>
<feature type="region of interest" description="Disordered" evidence="2">
    <location>
        <begin position="130"/>
        <end position="162"/>
    </location>
</feature>
<sequence>MVKSILNSSINYPEIKTLDLDDKDYDATQYEYNILGTDIIIALGQSKYTFVDQGVIFYPIYLIKNDRVYKQIGVFEILESQLPNVIDEDDDLDLDLIDKPLIFDFVDIQLLKSVEHKRISIDSVNNKEDASKKELDKEKEEEEEEEVEIDEEEKQYDLPQQDTKQVEKELKEFTSNKTNPWVQEYFKSNNYNLEDNEGGGDCLFAVIREALKTVDKDISVTELRKKLSENVNEELYKNYKEKYDMVLSSIHDTDVKMKQLNKLNIELRDRLKQSKDREEQKLIVEQAKHVSETYKRLKSELKISKEILAEFKIMKKVNSVEDLKKVIKTCEFWADDWAISTLERILKIKFILFSSESWKEGDKKNVLLCGQIIDNIMKEEGVFEPQYYILADYTGNHYKLITYMNHKIFNFPQIPYKIKLLISENCLRGETGAFKIIPQFQKFNSDLGIIEPDDVEIIEESNNLYDKDIVFQYYIKSNNKPLPGKGKGEMIPFGKEKEFAKLSEIADWRKKLDNDYPSEYELDGHKWYSVEHYINAAKFKDTNPEFYLLFSLDSKSNISKDITLAKAAGSKTGKHKGELLRSKDIKIDPSFFGGKDEQALESALNAKFSQNEEMKSILLNTNKAKLMHFQGSAPPKSSDTMMLVRSKLINEYKN</sequence>
<evidence type="ECO:0000256" key="1">
    <source>
        <dbReference type="SAM" id="Coils"/>
    </source>
</evidence>
<name>A0A6C0CX51_9ZZZZ</name>
<dbReference type="AlphaFoldDB" id="A0A6C0CX51"/>
<evidence type="ECO:0008006" key="4">
    <source>
        <dbReference type="Google" id="ProtNLM"/>
    </source>
</evidence>
<accession>A0A6C0CX51</accession>
<dbReference type="EMBL" id="MN739503">
    <property type="protein sequence ID" value="QHT08891.1"/>
    <property type="molecule type" value="Genomic_DNA"/>
</dbReference>
<evidence type="ECO:0000256" key="2">
    <source>
        <dbReference type="SAM" id="MobiDB-lite"/>
    </source>
</evidence>
<dbReference type="Gene3D" id="3.90.70.80">
    <property type="match status" value="1"/>
</dbReference>
<proteinExistence type="predicted"/>
<dbReference type="InterPro" id="IPR012816">
    <property type="entry name" value="NADAR"/>
</dbReference>
<keyword evidence="1" id="KW-0175">Coiled coil</keyword>
<reference evidence="3" key="1">
    <citation type="journal article" date="2020" name="Nature">
        <title>Giant virus diversity and host interactions through global metagenomics.</title>
        <authorList>
            <person name="Schulz F."/>
            <person name="Roux S."/>
            <person name="Paez-Espino D."/>
            <person name="Jungbluth S."/>
            <person name="Walsh D.A."/>
            <person name="Denef V.J."/>
            <person name="McMahon K.D."/>
            <person name="Konstantinidis K.T."/>
            <person name="Eloe-Fadrosh E.A."/>
            <person name="Kyrpides N.C."/>
            <person name="Woyke T."/>
        </authorList>
    </citation>
    <scope>NUCLEOTIDE SEQUENCE</scope>
    <source>
        <strain evidence="3">GVMAG-M-3300023109-53</strain>
    </source>
</reference>
<organism evidence="3">
    <name type="scientific">viral metagenome</name>
    <dbReference type="NCBI Taxonomy" id="1070528"/>
    <lineage>
        <taxon>unclassified sequences</taxon>
        <taxon>metagenomes</taxon>
        <taxon>organismal metagenomes</taxon>
    </lineage>
</organism>